<protein>
    <submittedName>
        <fullName evidence="6">IclR family transcriptional regulator</fullName>
    </submittedName>
</protein>
<keyword evidence="3" id="KW-0804">Transcription</keyword>
<dbReference type="Proteomes" id="UP000295748">
    <property type="component" value="Chromosome"/>
</dbReference>
<dbReference type="PROSITE" id="PS51077">
    <property type="entry name" value="HTH_ICLR"/>
    <property type="match status" value="1"/>
</dbReference>
<dbReference type="EMBL" id="CP038266">
    <property type="protein sequence ID" value="QBR89951.1"/>
    <property type="molecule type" value="Genomic_DNA"/>
</dbReference>
<keyword evidence="7" id="KW-1185">Reference proteome</keyword>
<reference evidence="6 7" key="1">
    <citation type="submission" date="2019-03" db="EMBL/GenBank/DDBJ databases">
        <authorList>
            <person name="Dong K."/>
        </authorList>
    </citation>
    <scope>NUCLEOTIDE SEQUENCE [LARGE SCALE GENOMIC DNA]</scope>
    <source>
        <strain evidence="7">dk512</strain>
    </source>
</reference>
<accession>A0ABX5SUT4</accession>
<evidence type="ECO:0000313" key="7">
    <source>
        <dbReference type="Proteomes" id="UP000295748"/>
    </source>
</evidence>
<evidence type="ECO:0000256" key="2">
    <source>
        <dbReference type="ARBA" id="ARBA00023125"/>
    </source>
</evidence>
<gene>
    <name evidence="6" type="ORF">E4K62_15415</name>
</gene>
<dbReference type="InterPro" id="IPR036390">
    <property type="entry name" value="WH_DNA-bd_sf"/>
</dbReference>
<evidence type="ECO:0000256" key="1">
    <source>
        <dbReference type="ARBA" id="ARBA00023015"/>
    </source>
</evidence>
<feature type="domain" description="HTH iclR-type" evidence="4">
    <location>
        <begin position="8"/>
        <end position="69"/>
    </location>
</feature>
<dbReference type="PANTHER" id="PTHR30136:SF24">
    <property type="entry name" value="HTH-TYPE TRANSCRIPTIONAL REPRESSOR ALLR"/>
    <property type="match status" value="1"/>
</dbReference>
<proteinExistence type="predicted"/>
<evidence type="ECO:0000259" key="4">
    <source>
        <dbReference type="PROSITE" id="PS51077"/>
    </source>
</evidence>
<dbReference type="InterPro" id="IPR005471">
    <property type="entry name" value="Tscrpt_reg_IclR_N"/>
</dbReference>
<dbReference type="InterPro" id="IPR050707">
    <property type="entry name" value="HTH_MetabolicPath_Reg"/>
</dbReference>
<evidence type="ECO:0000256" key="3">
    <source>
        <dbReference type="ARBA" id="ARBA00023163"/>
    </source>
</evidence>
<dbReference type="PROSITE" id="PS51078">
    <property type="entry name" value="ICLR_ED"/>
    <property type="match status" value="1"/>
</dbReference>
<dbReference type="InterPro" id="IPR014757">
    <property type="entry name" value="Tscrpt_reg_IclR_C"/>
</dbReference>
<name>A0ABX5SUT4_9MICO</name>
<dbReference type="SMART" id="SM00346">
    <property type="entry name" value="HTH_ICLR"/>
    <property type="match status" value="1"/>
</dbReference>
<keyword evidence="2" id="KW-0238">DNA-binding</keyword>
<dbReference type="SUPFAM" id="SSF46785">
    <property type="entry name" value="Winged helix' DNA-binding domain"/>
    <property type="match status" value="1"/>
</dbReference>
<dbReference type="InterPro" id="IPR036388">
    <property type="entry name" value="WH-like_DNA-bd_sf"/>
</dbReference>
<keyword evidence="1" id="KW-0805">Transcription regulation</keyword>
<dbReference type="Gene3D" id="3.30.450.40">
    <property type="match status" value="1"/>
</dbReference>
<evidence type="ECO:0000259" key="5">
    <source>
        <dbReference type="PROSITE" id="PS51078"/>
    </source>
</evidence>
<dbReference type="Gene3D" id="1.10.10.10">
    <property type="entry name" value="Winged helix-like DNA-binding domain superfamily/Winged helix DNA-binding domain"/>
    <property type="match status" value="1"/>
</dbReference>
<dbReference type="Pfam" id="PF09339">
    <property type="entry name" value="HTH_IclR"/>
    <property type="match status" value="1"/>
</dbReference>
<dbReference type="SUPFAM" id="SSF55781">
    <property type="entry name" value="GAF domain-like"/>
    <property type="match status" value="1"/>
</dbReference>
<dbReference type="InterPro" id="IPR029016">
    <property type="entry name" value="GAF-like_dom_sf"/>
</dbReference>
<dbReference type="RefSeq" id="WP_135068962.1">
    <property type="nucleotide sequence ID" value="NZ_CP038266.1"/>
</dbReference>
<sequence>MGSRPDERGALGRMLQVLECFDEDEPALTVAEMARRTGIPLSSLHRWVALLAREGLLARGPGATYAIGSRLWELGELSPLSLRLRETALPHLARLYEATGENVHLGVLDGASPETSAVLFVGRVTGLNSIPVVSRAGGRGPLHTTGVGKALLATRDEPWLRRYLRAPRELETQHSVVAEEALRADIDRARARGFATTREEMTLGNVSVAAALPRVEGLPPVAIGLVVHLDRADERRLGPLVVQTARDLHAALRDAR</sequence>
<organism evidence="6 7">
    <name type="scientific">Microbacterium wangchenii</name>
    <dbReference type="NCBI Taxonomy" id="2541726"/>
    <lineage>
        <taxon>Bacteria</taxon>
        <taxon>Bacillati</taxon>
        <taxon>Actinomycetota</taxon>
        <taxon>Actinomycetes</taxon>
        <taxon>Micrococcales</taxon>
        <taxon>Microbacteriaceae</taxon>
        <taxon>Microbacterium</taxon>
    </lineage>
</organism>
<feature type="domain" description="IclR-ED" evidence="5">
    <location>
        <begin position="70"/>
        <end position="256"/>
    </location>
</feature>
<dbReference type="PANTHER" id="PTHR30136">
    <property type="entry name" value="HELIX-TURN-HELIX TRANSCRIPTIONAL REGULATOR, ICLR FAMILY"/>
    <property type="match status" value="1"/>
</dbReference>
<dbReference type="Pfam" id="PF01614">
    <property type="entry name" value="IclR_C"/>
    <property type="match status" value="1"/>
</dbReference>
<evidence type="ECO:0000313" key="6">
    <source>
        <dbReference type="EMBL" id="QBR89951.1"/>
    </source>
</evidence>